<evidence type="ECO:0000259" key="9">
    <source>
        <dbReference type="PROSITE" id="PS50132"/>
    </source>
</evidence>
<dbReference type="InterPro" id="IPR027417">
    <property type="entry name" value="P-loop_NTPase"/>
</dbReference>
<reference evidence="11 12" key="1">
    <citation type="submission" date="2017-12" db="EMBL/GenBank/DDBJ databases">
        <title>Genome Sequence of the Amphotericin B-resistant Candida duobushaemulonii strain, B09383.</title>
        <authorList>
            <person name="Chow N.A."/>
            <person name="Gade L."/>
            <person name="Batra D."/>
            <person name="Rowe L.A."/>
            <person name="Loparev V.N."/>
            <person name="Litvintseva A.P."/>
        </authorList>
    </citation>
    <scope>NUCLEOTIDE SEQUENCE [LARGE SCALE GENOMIC DNA]</scope>
    <source>
        <strain evidence="11 12">B09383</strain>
    </source>
</reference>
<evidence type="ECO:0000256" key="8">
    <source>
        <dbReference type="SAM" id="MobiDB-lite"/>
    </source>
</evidence>
<dbReference type="Proteomes" id="UP000244406">
    <property type="component" value="Unassembled WGS sequence"/>
</dbReference>
<dbReference type="InterPro" id="IPR036390">
    <property type="entry name" value="WH_DNA-bd_sf"/>
</dbReference>
<dbReference type="SUPFAM" id="SSF46785">
    <property type="entry name" value="Winged helix' DNA-binding domain"/>
    <property type="match status" value="1"/>
</dbReference>
<dbReference type="InterPro" id="IPR036305">
    <property type="entry name" value="RGS_sf"/>
</dbReference>
<evidence type="ECO:0000256" key="7">
    <source>
        <dbReference type="ARBA" id="ARBA00023242"/>
    </source>
</evidence>
<dbReference type="InterPro" id="IPR016527">
    <property type="entry name" value="ORC4"/>
</dbReference>
<evidence type="ECO:0000313" key="12">
    <source>
        <dbReference type="Proteomes" id="UP000244406"/>
    </source>
</evidence>
<evidence type="ECO:0000256" key="6">
    <source>
        <dbReference type="ARBA" id="ARBA00023125"/>
    </source>
</evidence>
<dbReference type="FunFam" id="3.40.50.300:FF:001499">
    <property type="entry name" value="Origin recognition complex subunit 4, putative"/>
    <property type="match status" value="1"/>
</dbReference>
<evidence type="ECO:0000256" key="5">
    <source>
        <dbReference type="ARBA" id="ARBA00022705"/>
    </source>
</evidence>
<dbReference type="RefSeq" id="XP_025338015.1">
    <property type="nucleotide sequence ID" value="XM_025483072.1"/>
</dbReference>
<evidence type="ECO:0000256" key="2">
    <source>
        <dbReference type="ARBA" id="ARBA00005334"/>
    </source>
</evidence>
<evidence type="ECO:0000313" key="11">
    <source>
        <dbReference type="EMBL" id="PVH17075.1"/>
    </source>
</evidence>
<dbReference type="CDD" id="cd04450">
    <property type="entry name" value="DEP_RGS7-like"/>
    <property type="match status" value="1"/>
</dbReference>
<dbReference type="AlphaFoldDB" id="A0A2V1AH58"/>
<dbReference type="Gene3D" id="1.10.167.10">
    <property type="entry name" value="Regulator of G-protein Signalling 4, domain 2"/>
    <property type="match status" value="1"/>
</dbReference>
<dbReference type="GeneID" id="37004634"/>
<proteinExistence type="inferred from homology"/>
<dbReference type="InterPro" id="IPR003593">
    <property type="entry name" value="AAA+_ATPase"/>
</dbReference>
<dbReference type="Pfam" id="PF13401">
    <property type="entry name" value="AAA_22"/>
    <property type="match status" value="1"/>
</dbReference>
<dbReference type="VEuPathDB" id="FungiDB:CXQ87_004635"/>
<dbReference type="EMBL" id="PKFP01000006">
    <property type="protein sequence ID" value="PVH17075.1"/>
    <property type="molecule type" value="Genomic_DNA"/>
</dbReference>
<comment type="similarity">
    <text evidence="2">Belongs to the ORC4 family.</text>
</comment>
<feature type="region of interest" description="Disordered" evidence="8">
    <location>
        <begin position="126"/>
        <end position="179"/>
    </location>
</feature>
<dbReference type="Pfam" id="PF00615">
    <property type="entry name" value="RGS"/>
    <property type="match status" value="1"/>
</dbReference>
<dbReference type="InterPro" id="IPR058855">
    <property type="entry name" value="RGS1/SST2-like_Fungal-DR"/>
</dbReference>
<dbReference type="GO" id="GO:0003688">
    <property type="term" value="F:DNA replication origin binding"/>
    <property type="evidence" value="ECO:0007669"/>
    <property type="project" value="TreeGrafter"/>
</dbReference>
<comment type="caution">
    <text evidence="11">The sequence shown here is derived from an EMBL/GenBank/DDBJ whole genome shotgun (WGS) entry which is preliminary data.</text>
</comment>
<organism evidence="11 12">
    <name type="scientific">Candidozyma duobushaemuli</name>
    <dbReference type="NCBI Taxonomy" id="1231522"/>
    <lineage>
        <taxon>Eukaryota</taxon>
        <taxon>Fungi</taxon>
        <taxon>Dikarya</taxon>
        <taxon>Ascomycota</taxon>
        <taxon>Saccharomycotina</taxon>
        <taxon>Pichiomycetes</taxon>
        <taxon>Metschnikowiaceae</taxon>
        <taxon>Candidozyma</taxon>
    </lineage>
</organism>
<feature type="domain" description="DEP" evidence="10">
    <location>
        <begin position="903"/>
        <end position="984"/>
    </location>
</feature>
<dbReference type="CDD" id="cd00009">
    <property type="entry name" value="AAA"/>
    <property type="match status" value="1"/>
</dbReference>
<keyword evidence="7" id="KW-0539">Nucleus</keyword>
<dbReference type="Pfam" id="PF14629">
    <property type="entry name" value="ORC4_C"/>
    <property type="match status" value="1"/>
</dbReference>
<feature type="compositionally biased region" description="Basic and acidic residues" evidence="8">
    <location>
        <begin position="126"/>
        <end position="146"/>
    </location>
</feature>
<dbReference type="Gene3D" id="3.40.50.300">
    <property type="entry name" value="P-loop containing nucleotide triphosphate hydrolases"/>
    <property type="match status" value="1"/>
</dbReference>
<gene>
    <name evidence="11" type="ORF">CXQ87_004635</name>
</gene>
<evidence type="ECO:0000256" key="3">
    <source>
        <dbReference type="ARBA" id="ARBA00019083"/>
    </source>
</evidence>
<dbReference type="Pfam" id="PF25889">
    <property type="entry name" value="WHD_Fungal_DR"/>
    <property type="match status" value="1"/>
</dbReference>
<dbReference type="PROSITE" id="PS50132">
    <property type="entry name" value="RGS"/>
    <property type="match status" value="1"/>
</dbReference>
<dbReference type="GO" id="GO:0005664">
    <property type="term" value="C:nuclear origin of replication recognition complex"/>
    <property type="evidence" value="ECO:0007669"/>
    <property type="project" value="TreeGrafter"/>
</dbReference>
<keyword evidence="12" id="KW-1185">Reference proteome</keyword>
<evidence type="ECO:0000256" key="4">
    <source>
        <dbReference type="ARBA" id="ARBA00022700"/>
    </source>
</evidence>
<dbReference type="SMART" id="SM00382">
    <property type="entry name" value="AAA"/>
    <property type="match status" value="1"/>
</dbReference>
<comment type="subcellular location">
    <subcellularLocation>
        <location evidence="1">Nucleus</location>
    </subcellularLocation>
</comment>
<name>A0A2V1AH58_9ASCO</name>
<evidence type="ECO:0000256" key="1">
    <source>
        <dbReference type="ARBA" id="ARBA00004123"/>
    </source>
</evidence>
<feature type="region of interest" description="Disordered" evidence="8">
    <location>
        <begin position="29"/>
        <end position="71"/>
    </location>
</feature>
<keyword evidence="5" id="KW-0235">DNA replication</keyword>
<dbReference type="GO" id="GO:0009968">
    <property type="term" value="P:negative regulation of signal transduction"/>
    <property type="evidence" value="ECO:0007669"/>
    <property type="project" value="UniProtKB-KW"/>
</dbReference>
<dbReference type="InterPro" id="IPR000591">
    <property type="entry name" value="DEP_dom"/>
</dbReference>
<accession>A0A2V1AH58</accession>
<keyword evidence="6" id="KW-0238">DNA-binding</keyword>
<dbReference type="Pfam" id="PF00610">
    <property type="entry name" value="DEP"/>
    <property type="match status" value="1"/>
</dbReference>
<dbReference type="PROSITE" id="PS50186">
    <property type="entry name" value="DEP"/>
    <property type="match status" value="1"/>
</dbReference>
<dbReference type="PANTHER" id="PTHR12087:SF0">
    <property type="entry name" value="ORIGIN RECOGNITION COMPLEX SUBUNIT 4"/>
    <property type="match status" value="1"/>
</dbReference>
<dbReference type="InterPro" id="IPR036388">
    <property type="entry name" value="WH-like_DNA-bd_sf"/>
</dbReference>
<dbReference type="GO" id="GO:0035556">
    <property type="term" value="P:intracellular signal transduction"/>
    <property type="evidence" value="ECO:0007669"/>
    <property type="project" value="InterPro"/>
</dbReference>
<dbReference type="Gene3D" id="1.10.10.10">
    <property type="entry name" value="Winged helix-like DNA-binding domain superfamily/Winged helix DNA-binding domain"/>
    <property type="match status" value="1"/>
</dbReference>
<dbReference type="GO" id="GO:0006270">
    <property type="term" value="P:DNA replication initiation"/>
    <property type="evidence" value="ECO:0007669"/>
    <property type="project" value="TreeGrafter"/>
</dbReference>
<protein>
    <recommendedName>
        <fullName evidence="3">Origin recognition complex subunit 4</fullName>
    </recommendedName>
</protein>
<sequence length="1224" mass="138024">MSFSDFDGEFASLKRSSLEEMKQDKFVQRLKNERKPRSELAHQESVSDDEIFFDANDKAAPNEHYTTKPRKKLQLRGIEELKKLKETEKKPRKRICLSGIEELRQSVKPQKRVRLIPLPKGYSIKKEEEASDANRPEETVEKDVSHASENSRNGDGSFAGKREPNDNVSEGTDGLDDTQLLKRTVMAQLAGREFPALEDSSLAQTYKDIHKVLQHTVGDRESTSALLIGPRGTGKTLVVNRALSNLRERYGKSFITIKLNALLHTDDNLAFREIARQLDLNTSGTDDRTRTFEQRAISDTVTNVLLALDSNASPNKSDEDFKSSTPVVFIIDEIEMFTASNKQTLLYNLFELSQSSKIPIGVIGVGTKFTTRELLEKRVRSRFSQRIITTQLPTSVEDFWASAKLSLKVHSSAMSQFKDVSYPTQWNQNIDEAFDRPSKLARVVYKIFFSTKSYKDLNNSFMVPVSLLSPSQPFLNESKMESYISMQSPGTVQSIIRSLSGAELLLTIAAARWIVKSEVPQVNFNLAYKEYTDMMKQFNAEATTLSSNTSHIDNTVLAGIKVNQRILSSKIMRDCWDNLYKYGLLFDAITSNNEVNANNNLNMYKQVVLDVSKTLQVDITLEELGQLIPDGDVYKKLTKLYSISSGRSSDTSAKEVKKVNVTAGKSFSNVFEALIIGLNLEDRPGKAKPSFFGKPSPPFSFSVEDAVQKLCNLTIDIELRMAKTTVAYSMKPNLAFDLLRKFFDAKLLHYPNSRTEAKLSRHGTLQVTPKGAALVYAFCQNIGMPTKCMPAIVKSNINTMELFMLERSPASESILYSSYLVHILFSWVMGPSPNIWSSEKAPDLASCVFSGTTSEDTFAFSSSSDGECSSTLEDKTTTQSVSPFHHKYFTNPESDSHVQYYVSNTGVRLFKSKTFINDDKRVIVDYCVSGKAIVQWLCDCSSVTTTTEASSIAKLFIEANLLRPITMDDETFSNERNAFYVLTERGSEVCNWGRRKRSRGESLSDASNKIKVGAASQGPSLKNILKDPGLRLLFKMHMQKERCVENVNAYVQLSDFNSSEQQVLKLYSHYDTLEEGPRKIKVRNAIEFHTNKFYSKAFQLYSAYISPDSQFDLNIDYKLRQDAQNLMTLEGPMSPSVDYMMTPMAEKGFVGELDITELDSPVSSEKPTYFRYENGDLTQTVALVEDIHRVFRQIAKSIFRLMEIDSYPKFISSSDYQHIIACDS</sequence>
<dbReference type="InterPro" id="IPR016137">
    <property type="entry name" value="RGS"/>
</dbReference>
<keyword evidence="4" id="KW-0734">Signal transduction inhibitor</keyword>
<feature type="domain" description="RGS" evidence="9">
    <location>
        <begin position="1020"/>
        <end position="1220"/>
    </location>
</feature>
<dbReference type="InterPro" id="IPR032705">
    <property type="entry name" value="ORC4_C"/>
</dbReference>
<dbReference type="SMART" id="SM00315">
    <property type="entry name" value="RGS"/>
    <property type="match status" value="1"/>
</dbReference>
<feature type="compositionally biased region" description="Basic and acidic residues" evidence="8">
    <location>
        <begin position="29"/>
        <end position="42"/>
    </location>
</feature>
<dbReference type="SUPFAM" id="SSF48097">
    <property type="entry name" value="Regulator of G-protein signaling, RGS"/>
    <property type="match status" value="1"/>
</dbReference>
<dbReference type="SMART" id="SM00049">
    <property type="entry name" value="DEP"/>
    <property type="match status" value="2"/>
</dbReference>
<dbReference type="InterPro" id="IPR049945">
    <property type="entry name" value="AAA_22"/>
</dbReference>
<dbReference type="InterPro" id="IPR044926">
    <property type="entry name" value="RGS_subdomain_2"/>
</dbReference>
<dbReference type="PANTHER" id="PTHR12087">
    <property type="entry name" value="ORIGIN RECOGNITION COMPLEX SUBUNIT 4"/>
    <property type="match status" value="1"/>
</dbReference>
<dbReference type="SUPFAM" id="SSF52540">
    <property type="entry name" value="P-loop containing nucleoside triphosphate hydrolases"/>
    <property type="match status" value="1"/>
</dbReference>
<evidence type="ECO:0000259" key="10">
    <source>
        <dbReference type="PROSITE" id="PS50186"/>
    </source>
</evidence>
<dbReference type="GO" id="GO:0016887">
    <property type="term" value="F:ATP hydrolysis activity"/>
    <property type="evidence" value="ECO:0007669"/>
    <property type="project" value="InterPro"/>
</dbReference>